<sequence>MPKFDIATAGIVPTVTLSDAADQDHSTRDAQFAGLHNDLMFLWAMADTANGKRYQLVRTLSASAAFDFTLHECPPDLWAYPRTVRVPGEQDLYWGPIVWTKVDGEHTVLSGNVTMAAKHAMTVSLGPSRYVWKEDDVIDVTLTPLPSNVTRISVPGPPDDVGYTSSGCTVTGTIEGSPVVGGYGGLDRMYCLPGLSAHVSKIAQLEHYWFVWGALFDDGHWETGNAMLGAGGYATATYHRQGEPAVIAANEDVDSQVAWQTRDGVSLPHRATLSFGGRTFDFEGTHNAAACAAALGIAWLHGTVQERGGPTPVKTWATMEVIQRSWNRARTEGTRARPRD</sequence>
<dbReference type="RefSeq" id="WP_126336149.1">
    <property type="nucleotide sequence ID" value="NZ_AP022604.1"/>
</dbReference>
<proteinExistence type="predicted"/>
<gene>
    <name evidence="1" type="ORF">NCTC10485_04949</name>
</gene>
<accession>A0A3S4RRK2</accession>
<protein>
    <submittedName>
        <fullName evidence="1">Uncharacterized protein</fullName>
    </submittedName>
</protein>
<keyword evidence="2" id="KW-1185">Reference proteome</keyword>
<dbReference type="EMBL" id="LR134355">
    <property type="protein sequence ID" value="VEG50630.1"/>
    <property type="molecule type" value="Genomic_DNA"/>
</dbReference>
<dbReference type="AlphaFoldDB" id="A0A3S4RRK2"/>
<dbReference type="Proteomes" id="UP000282551">
    <property type="component" value="Chromosome"/>
</dbReference>
<dbReference type="OrthoDB" id="4509351at2"/>
<evidence type="ECO:0000313" key="2">
    <source>
        <dbReference type="Proteomes" id="UP000282551"/>
    </source>
</evidence>
<reference evidence="1 2" key="1">
    <citation type="submission" date="2018-12" db="EMBL/GenBank/DDBJ databases">
        <authorList>
            <consortium name="Pathogen Informatics"/>
        </authorList>
    </citation>
    <scope>NUCLEOTIDE SEQUENCE [LARGE SCALE GENOMIC DNA]</scope>
    <source>
        <strain evidence="1 2">NCTC10485</strain>
    </source>
</reference>
<evidence type="ECO:0000313" key="1">
    <source>
        <dbReference type="EMBL" id="VEG50630.1"/>
    </source>
</evidence>
<organism evidence="1 2">
    <name type="scientific">Mycolicibacterium chitae</name>
    <name type="common">Mycobacterium chitae</name>
    <dbReference type="NCBI Taxonomy" id="1792"/>
    <lineage>
        <taxon>Bacteria</taxon>
        <taxon>Bacillati</taxon>
        <taxon>Actinomycetota</taxon>
        <taxon>Actinomycetes</taxon>
        <taxon>Mycobacteriales</taxon>
        <taxon>Mycobacteriaceae</taxon>
        <taxon>Mycolicibacterium</taxon>
    </lineage>
</organism>
<name>A0A3S4RRK2_MYCCI</name>